<evidence type="ECO:0000256" key="7">
    <source>
        <dbReference type="SAM" id="Phobius"/>
    </source>
</evidence>
<proteinExistence type="predicted"/>
<name>A1K8F1_AZOSB</name>
<feature type="transmembrane region" description="Helical" evidence="7">
    <location>
        <begin position="34"/>
        <end position="56"/>
    </location>
</feature>
<keyword evidence="6 7" id="KW-0472">Membrane</keyword>
<evidence type="ECO:0000259" key="8">
    <source>
        <dbReference type="PROSITE" id="PS51202"/>
    </source>
</evidence>
<dbReference type="Proteomes" id="UP000002588">
    <property type="component" value="Chromosome"/>
</dbReference>
<dbReference type="PROSITE" id="PS01271">
    <property type="entry name" value="NA_SULFATE"/>
    <property type="match status" value="1"/>
</dbReference>
<dbReference type="RefSeq" id="WP_011766219.1">
    <property type="nucleotide sequence ID" value="NC_008702.1"/>
</dbReference>
<dbReference type="KEGG" id="aoa:dqs_2642"/>
<comment type="subcellular location">
    <subcellularLocation>
        <location evidence="1">Membrane</location>
        <topology evidence="1">Multi-pass membrane protein</topology>
    </subcellularLocation>
</comment>
<feature type="transmembrane region" description="Helical" evidence="7">
    <location>
        <begin position="63"/>
        <end position="83"/>
    </location>
</feature>
<dbReference type="PROSITE" id="PS51202">
    <property type="entry name" value="RCK_C"/>
    <property type="match status" value="2"/>
</dbReference>
<feature type="transmembrane region" description="Helical" evidence="7">
    <location>
        <begin position="556"/>
        <end position="580"/>
    </location>
</feature>
<dbReference type="InterPro" id="IPR004680">
    <property type="entry name" value="Cit_transptr-like_dom"/>
</dbReference>
<reference evidence="9 10" key="1">
    <citation type="journal article" date="2006" name="Nat. Biotechnol.">
        <title>Complete genome of the mutualistic, N2-fixing grass endophyte Azoarcus sp. strain BH72.</title>
        <authorList>
            <person name="Krause A."/>
            <person name="Ramakumar A."/>
            <person name="Bartels D."/>
            <person name="Battistoni F."/>
            <person name="Bekel T."/>
            <person name="Boch J."/>
            <person name="Boehm M."/>
            <person name="Friedrich F."/>
            <person name="Hurek T."/>
            <person name="Krause L."/>
            <person name="Linke B."/>
            <person name="McHardy A.C."/>
            <person name="Sarkar A."/>
            <person name="Schneiker S."/>
            <person name="Syed A.A."/>
            <person name="Thauer R."/>
            <person name="Vorhoelter F.-J."/>
            <person name="Weidner S."/>
            <person name="Puehler A."/>
            <person name="Reinhold-Hurek B."/>
            <person name="Kaiser O."/>
            <person name="Goesmann A."/>
        </authorList>
    </citation>
    <scope>NUCLEOTIDE SEQUENCE [LARGE SCALE GENOMIC DNA]</scope>
    <source>
        <strain evidence="9 10">BH72</strain>
    </source>
</reference>
<evidence type="ECO:0000313" key="9">
    <source>
        <dbReference type="EMBL" id="CAL95106.1"/>
    </source>
</evidence>
<dbReference type="STRING" id="62928.azo2489"/>
<accession>A1K8F1</accession>
<feature type="transmembrane region" description="Helical" evidence="7">
    <location>
        <begin position="426"/>
        <end position="457"/>
    </location>
</feature>
<dbReference type="GO" id="GO:0005886">
    <property type="term" value="C:plasma membrane"/>
    <property type="evidence" value="ECO:0007669"/>
    <property type="project" value="TreeGrafter"/>
</dbReference>
<dbReference type="Pfam" id="PF02080">
    <property type="entry name" value="TrkA_C"/>
    <property type="match status" value="2"/>
</dbReference>
<dbReference type="Pfam" id="PF03600">
    <property type="entry name" value="CitMHS"/>
    <property type="match status" value="1"/>
</dbReference>
<keyword evidence="3 7" id="KW-0812">Transmembrane</keyword>
<evidence type="ECO:0000313" key="10">
    <source>
        <dbReference type="Proteomes" id="UP000002588"/>
    </source>
</evidence>
<evidence type="ECO:0000256" key="2">
    <source>
        <dbReference type="ARBA" id="ARBA00022448"/>
    </source>
</evidence>
<dbReference type="GO" id="GO:0006813">
    <property type="term" value="P:potassium ion transport"/>
    <property type="evidence" value="ECO:0007669"/>
    <property type="project" value="InterPro"/>
</dbReference>
<dbReference type="eggNOG" id="COG0471">
    <property type="taxonomic scope" value="Bacteria"/>
</dbReference>
<dbReference type="SUPFAM" id="SSF116726">
    <property type="entry name" value="TrkA C-terminal domain-like"/>
    <property type="match status" value="2"/>
</dbReference>
<keyword evidence="10" id="KW-1185">Reference proteome</keyword>
<feature type="transmembrane region" description="Helical" evidence="7">
    <location>
        <begin position="103"/>
        <end position="130"/>
    </location>
</feature>
<dbReference type="InterPro" id="IPR036721">
    <property type="entry name" value="RCK_C_sf"/>
</dbReference>
<evidence type="ECO:0000256" key="3">
    <source>
        <dbReference type="ARBA" id="ARBA00022692"/>
    </source>
</evidence>
<feature type="transmembrane region" description="Helical" evidence="7">
    <location>
        <begin position="469"/>
        <end position="487"/>
    </location>
</feature>
<gene>
    <name evidence="9" type="ordered locus">azo2489</name>
</gene>
<evidence type="ECO:0000256" key="1">
    <source>
        <dbReference type="ARBA" id="ARBA00004141"/>
    </source>
</evidence>
<keyword evidence="2" id="KW-0813">Transport</keyword>
<dbReference type="AlphaFoldDB" id="A1K8F1"/>
<dbReference type="InterPro" id="IPR031312">
    <property type="entry name" value="Na/sul_symport_CS"/>
</dbReference>
<dbReference type="EMBL" id="AM406670">
    <property type="protein sequence ID" value="CAL95106.1"/>
    <property type="molecule type" value="Genomic_DNA"/>
</dbReference>
<feature type="domain" description="RCK C-terminal" evidence="8">
    <location>
        <begin position="223"/>
        <end position="310"/>
    </location>
</feature>
<feature type="transmembrane region" description="Helical" evidence="7">
    <location>
        <begin position="179"/>
        <end position="201"/>
    </location>
</feature>
<feature type="transmembrane region" description="Helical" evidence="7">
    <location>
        <begin position="592"/>
        <end position="612"/>
    </location>
</feature>
<dbReference type="HOGENOM" id="CLU_005170_6_1_4"/>
<evidence type="ECO:0000256" key="6">
    <source>
        <dbReference type="ARBA" id="ARBA00023136"/>
    </source>
</evidence>
<feature type="transmembrane region" description="Helical" evidence="7">
    <location>
        <begin position="511"/>
        <end position="544"/>
    </location>
</feature>
<dbReference type="KEGG" id="azo:azo2489"/>
<sequence>MNALLVQHGPMLWVFGLLAACVACFVANRPRMDVVALIALVGLVLGGTLSVGEALAGFAEPSVILIAAFFVIGGALVHTGVAYRVGDWLVARAGNSETRLLVLLMLAVAGLGSVMSSTGVVAIFIPVAVGIAARLQVPAARLMMPLAFAALISGMLTLVGTPPNMVVSGELVRFGAAGFAFFDFTPLGALILACGIGYMLLARRWLGGGATAAARSRPRRRLRELAQHYRLLDRARRLRVNDDSPMIGRTLGELQLRARYGANVIAIERERQFGQQMLTTAANREILAGDVLLVDFARPDLDIASFVAEMRLQERAFRNDYFTDLSRELGLAEVVVPPESALIGKSILDLRMRSQRGINVMGLRRNGQPVEDVLNEKLRLGDTLLIAGSWKSIRLLHTQAHDFLVLTLPAEIDEAAPAARRAPHALLCLALTVGLMISGVVPNVIAALIGCLLLGALRCIDMDTAYRSIHWQSLILIVGMLPFATALQKTGGIAWIVDGLLGLTGEASPRALLALVFGLTAVVGLFISNTATAVLMAPIAIGLAQQLGLSPQPFGMTVALAASAAFMTPVSSPVNTLVIGPGNYRFGDFVRIGVPFALLVGVLCVALVPLLFPF</sequence>
<keyword evidence="5 7" id="KW-1133">Transmembrane helix</keyword>
<evidence type="ECO:0000256" key="5">
    <source>
        <dbReference type="ARBA" id="ARBA00022989"/>
    </source>
</evidence>
<protein>
    <submittedName>
        <fullName evidence="9">Transport protein</fullName>
    </submittedName>
</protein>
<feature type="transmembrane region" description="Helical" evidence="7">
    <location>
        <begin position="142"/>
        <end position="159"/>
    </location>
</feature>
<dbReference type="InterPro" id="IPR006037">
    <property type="entry name" value="RCK_C"/>
</dbReference>
<dbReference type="InterPro" id="IPR051679">
    <property type="entry name" value="DASS-Related_Transporters"/>
</dbReference>
<dbReference type="Gene3D" id="3.30.70.1450">
    <property type="entry name" value="Regulator of K+ conductance, C-terminal domain"/>
    <property type="match status" value="2"/>
</dbReference>
<feature type="transmembrane region" description="Helical" evidence="7">
    <location>
        <begin position="12"/>
        <end position="28"/>
    </location>
</feature>
<dbReference type="PANTHER" id="PTHR43652:SF1">
    <property type="entry name" value="RESPONSE REGULATOR"/>
    <property type="match status" value="1"/>
</dbReference>
<organism evidence="9 10">
    <name type="scientific">Azoarcus sp. (strain BH72)</name>
    <dbReference type="NCBI Taxonomy" id="418699"/>
    <lineage>
        <taxon>Bacteria</taxon>
        <taxon>Pseudomonadati</taxon>
        <taxon>Pseudomonadota</taxon>
        <taxon>Betaproteobacteria</taxon>
        <taxon>Rhodocyclales</taxon>
        <taxon>Zoogloeaceae</taxon>
        <taxon>Azoarcus</taxon>
    </lineage>
</organism>
<feature type="domain" description="RCK C-terminal" evidence="8">
    <location>
        <begin position="319"/>
        <end position="402"/>
    </location>
</feature>
<keyword evidence="4" id="KW-0677">Repeat</keyword>
<dbReference type="GO" id="GO:0008324">
    <property type="term" value="F:monoatomic cation transmembrane transporter activity"/>
    <property type="evidence" value="ECO:0007669"/>
    <property type="project" value="InterPro"/>
</dbReference>
<dbReference type="PANTHER" id="PTHR43652">
    <property type="entry name" value="BASIC AMINO ACID ANTIPORTER YFCC-RELATED"/>
    <property type="match status" value="1"/>
</dbReference>
<evidence type="ECO:0000256" key="4">
    <source>
        <dbReference type="ARBA" id="ARBA00022737"/>
    </source>
</evidence>